<sequence>MSNFKRPSLTKQQLHEIAERRHAPEAGDISALLWEIARLRAVVNRADQYLESPSGFLGGVLRKELDDCACVQEERAKRLPALKKD</sequence>
<reference evidence="2 5" key="3">
    <citation type="submission" date="2019-12" db="EMBL/GenBank/DDBJ databases">
        <title>Draft Genome Sequences of Six Type Strains of the Genus Massilia.</title>
        <authorList>
            <person name="Miess H."/>
            <person name="Frediansyah A."/>
            <person name="Goeker M."/>
            <person name="Gross H."/>
        </authorList>
    </citation>
    <scope>NUCLEOTIDE SEQUENCE [LARGE SCALE GENOMIC DNA]</scope>
    <source>
        <strain evidence="2 5">DSM 26639</strain>
    </source>
</reference>
<protein>
    <submittedName>
        <fullName evidence="3">Uncharacterized protein</fullName>
    </submittedName>
</protein>
<evidence type="ECO:0000256" key="1">
    <source>
        <dbReference type="SAM" id="MobiDB-lite"/>
    </source>
</evidence>
<dbReference type="OrthoDB" id="8778026at2"/>
<feature type="region of interest" description="Disordered" evidence="1">
    <location>
        <begin position="1"/>
        <end position="20"/>
    </location>
</feature>
<dbReference type="AlphaFoldDB" id="A0A562P9M4"/>
<evidence type="ECO:0000313" key="5">
    <source>
        <dbReference type="Proteomes" id="UP000437862"/>
    </source>
</evidence>
<reference evidence="3" key="2">
    <citation type="submission" date="2019-07" db="EMBL/GenBank/DDBJ databases">
        <authorList>
            <person name="Whitman W."/>
            <person name="Huntemann M."/>
            <person name="Clum A."/>
            <person name="Pillay M."/>
            <person name="Palaniappan K."/>
            <person name="Varghese N."/>
            <person name="Mikhailova N."/>
            <person name="Stamatis D."/>
            <person name="Reddy T."/>
            <person name="Daum C."/>
            <person name="Shapiro N."/>
            <person name="Ivanova N."/>
            <person name="Kyrpides N."/>
            <person name="Woyke T."/>
        </authorList>
    </citation>
    <scope>NUCLEOTIDE SEQUENCE</scope>
    <source>
        <strain evidence="3">CGMCC 1.10685</strain>
    </source>
</reference>
<reference evidence="3 4" key="1">
    <citation type="journal article" date="2015" name="Stand. Genomic Sci.">
        <title>Genomic Encyclopedia of Bacterial and Archaeal Type Strains, Phase III: the genomes of soil and plant-associated and newly described type strains.</title>
        <authorList>
            <person name="Whitman W.B."/>
            <person name="Woyke T."/>
            <person name="Klenk H.P."/>
            <person name="Zhou Y."/>
            <person name="Lilburn T.G."/>
            <person name="Beck B.J."/>
            <person name="De Vos P."/>
            <person name="Vandamme P."/>
            <person name="Eisen J.A."/>
            <person name="Garrity G."/>
            <person name="Hugenholtz P."/>
            <person name="Kyrpides N.C."/>
        </authorList>
    </citation>
    <scope>NUCLEOTIDE SEQUENCE [LARGE SCALE GENOMIC DNA]</scope>
    <source>
        <strain evidence="3 4">CGMCC 1.10685</strain>
    </source>
</reference>
<dbReference type="EMBL" id="VLKW01000018">
    <property type="protein sequence ID" value="TWI41023.1"/>
    <property type="molecule type" value="Genomic_DNA"/>
</dbReference>
<name>A0A562P9M4_9BURK</name>
<evidence type="ECO:0000313" key="3">
    <source>
        <dbReference type="EMBL" id="TWI41023.1"/>
    </source>
</evidence>
<keyword evidence="5" id="KW-1185">Reference proteome</keyword>
<feature type="compositionally biased region" description="Polar residues" evidence="1">
    <location>
        <begin position="1"/>
        <end position="12"/>
    </location>
</feature>
<gene>
    <name evidence="2" type="ORF">GO485_29275</name>
    <name evidence="3" type="ORF">IP92_05743</name>
</gene>
<organism evidence="3 4">
    <name type="scientific">Pseudoduganella flava</name>
    <dbReference type="NCBI Taxonomy" id="871742"/>
    <lineage>
        <taxon>Bacteria</taxon>
        <taxon>Pseudomonadati</taxon>
        <taxon>Pseudomonadota</taxon>
        <taxon>Betaproteobacteria</taxon>
        <taxon>Burkholderiales</taxon>
        <taxon>Oxalobacteraceae</taxon>
        <taxon>Telluria group</taxon>
        <taxon>Pseudoduganella</taxon>
    </lineage>
</organism>
<evidence type="ECO:0000313" key="4">
    <source>
        <dbReference type="Proteomes" id="UP000315112"/>
    </source>
</evidence>
<evidence type="ECO:0000313" key="2">
    <source>
        <dbReference type="EMBL" id="QGZ42724.1"/>
    </source>
</evidence>
<dbReference type="RefSeq" id="WP_145881905.1">
    <property type="nucleotide sequence ID" value="NZ_CP046904.1"/>
</dbReference>
<proteinExistence type="predicted"/>
<dbReference type="Proteomes" id="UP000437862">
    <property type="component" value="Chromosome"/>
</dbReference>
<dbReference type="EMBL" id="CP046904">
    <property type="protein sequence ID" value="QGZ42724.1"/>
    <property type="molecule type" value="Genomic_DNA"/>
</dbReference>
<dbReference type="Proteomes" id="UP000315112">
    <property type="component" value="Unassembled WGS sequence"/>
</dbReference>
<accession>A0A562P9M4</accession>